<evidence type="ECO:0000313" key="1">
    <source>
        <dbReference type="EMBL" id="MCC6071438.1"/>
    </source>
</evidence>
<comment type="caution">
    <text evidence="1">The sequence shown here is derived from an EMBL/GenBank/DDBJ whole genome shotgun (WGS) entry which is preliminary data.</text>
</comment>
<dbReference type="RefSeq" id="WP_229432349.1">
    <property type="nucleotide sequence ID" value="NZ_JAJHPV010000013.1"/>
</dbReference>
<evidence type="ECO:0008006" key="3">
    <source>
        <dbReference type="Google" id="ProtNLM"/>
    </source>
</evidence>
<sequence>MKTIISAALIAALLAGCNSPKDIVLGPEPLKQMAEQGDQFRKLTEDERMLLVGYLAAQSMRSAFTKETLPSTGKTVGEVLKEAGAWREKMKVEQAREAKREAEAAALQAKVAAEAAKISQQLATMVTIAVTGKTVLPKNYDVGRYSELLMVKYALENRSEKKIKQIKGDVIFTDATGDAVGQLGVEFDTNMEPGQTVKTDTGIGWKVNRYSRGDIEKIAERDFENMKGKFVISSIAFADGSVLRTQE</sequence>
<name>A0ABS8ITE1_9BURK</name>
<evidence type="ECO:0000313" key="2">
    <source>
        <dbReference type="Proteomes" id="UP001198701"/>
    </source>
</evidence>
<reference evidence="1 2" key="1">
    <citation type="submission" date="2021-11" db="EMBL/GenBank/DDBJ databases">
        <authorList>
            <person name="Huq M.A."/>
        </authorList>
    </citation>
    <scope>NUCLEOTIDE SEQUENCE [LARGE SCALE GENOMIC DNA]</scope>
    <source>
        <strain evidence="1 2">MAHUQ-52</strain>
    </source>
</reference>
<protein>
    <recommendedName>
        <fullName evidence="3">Lipoprotein</fullName>
    </recommendedName>
</protein>
<proteinExistence type="predicted"/>
<dbReference type="EMBL" id="JAJHPV010000013">
    <property type="protein sequence ID" value="MCC6071438.1"/>
    <property type="molecule type" value="Genomic_DNA"/>
</dbReference>
<gene>
    <name evidence="1" type="ORF">LMJ30_10760</name>
</gene>
<organism evidence="1 2">
    <name type="scientific">Massilia agrisoli</name>
    <dbReference type="NCBI Taxonomy" id="2892444"/>
    <lineage>
        <taxon>Bacteria</taxon>
        <taxon>Pseudomonadati</taxon>
        <taxon>Pseudomonadota</taxon>
        <taxon>Betaproteobacteria</taxon>
        <taxon>Burkholderiales</taxon>
        <taxon>Oxalobacteraceae</taxon>
        <taxon>Telluria group</taxon>
        <taxon>Massilia</taxon>
    </lineage>
</organism>
<dbReference type="Proteomes" id="UP001198701">
    <property type="component" value="Unassembled WGS sequence"/>
</dbReference>
<dbReference type="PROSITE" id="PS51257">
    <property type="entry name" value="PROKAR_LIPOPROTEIN"/>
    <property type="match status" value="1"/>
</dbReference>
<keyword evidence="2" id="KW-1185">Reference proteome</keyword>
<accession>A0ABS8ITE1</accession>